<organism evidence="7 8">
    <name type="scientific">Ambispora gerdemannii</name>
    <dbReference type="NCBI Taxonomy" id="144530"/>
    <lineage>
        <taxon>Eukaryota</taxon>
        <taxon>Fungi</taxon>
        <taxon>Fungi incertae sedis</taxon>
        <taxon>Mucoromycota</taxon>
        <taxon>Glomeromycotina</taxon>
        <taxon>Glomeromycetes</taxon>
        <taxon>Archaeosporales</taxon>
        <taxon>Ambisporaceae</taxon>
        <taxon>Ambispora</taxon>
    </lineage>
</organism>
<evidence type="ECO:0000256" key="4">
    <source>
        <dbReference type="ARBA" id="ARBA00048707"/>
    </source>
</evidence>
<proteinExistence type="inferred from homology"/>
<evidence type="ECO:0000313" key="8">
    <source>
        <dbReference type="Proteomes" id="UP000789831"/>
    </source>
</evidence>
<dbReference type="InterPro" id="IPR002833">
    <property type="entry name" value="PTH2"/>
</dbReference>
<keyword evidence="6" id="KW-1133">Transmembrane helix</keyword>
<dbReference type="CDD" id="cd02430">
    <property type="entry name" value="PTH2"/>
    <property type="match status" value="1"/>
</dbReference>
<feature type="transmembrane region" description="Helical" evidence="6">
    <location>
        <begin position="6"/>
        <end position="24"/>
    </location>
</feature>
<dbReference type="EC" id="3.1.1.29" evidence="1"/>
<dbReference type="SUPFAM" id="SSF102462">
    <property type="entry name" value="Peptidyl-tRNA hydrolase II"/>
    <property type="match status" value="1"/>
</dbReference>
<keyword evidence="8" id="KW-1185">Reference proteome</keyword>
<keyword evidence="2" id="KW-0378">Hydrolase</keyword>
<dbReference type="Gene3D" id="3.40.1490.10">
    <property type="entry name" value="Bit1"/>
    <property type="match status" value="1"/>
</dbReference>
<name>A0A9N9EZU8_9GLOM</name>
<dbReference type="GO" id="GO:0005829">
    <property type="term" value="C:cytosol"/>
    <property type="evidence" value="ECO:0007669"/>
    <property type="project" value="TreeGrafter"/>
</dbReference>
<comment type="caution">
    <text evidence="7">The sequence shown here is derived from an EMBL/GenBank/DDBJ whole genome shotgun (WGS) entry which is preliminary data.</text>
</comment>
<evidence type="ECO:0000256" key="2">
    <source>
        <dbReference type="ARBA" id="ARBA00022801"/>
    </source>
</evidence>
<evidence type="ECO:0000256" key="5">
    <source>
        <dbReference type="SAM" id="MobiDB-lite"/>
    </source>
</evidence>
<dbReference type="EMBL" id="CAJVPL010000470">
    <property type="protein sequence ID" value="CAG8500750.1"/>
    <property type="molecule type" value="Genomic_DNA"/>
</dbReference>
<dbReference type="Pfam" id="PF01981">
    <property type="entry name" value="PTH2"/>
    <property type="match status" value="1"/>
</dbReference>
<keyword evidence="6" id="KW-0472">Membrane</keyword>
<evidence type="ECO:0000256" key="3">
    <source>
        <dbReference type="ARBA" id="ARBA00038050"/>
    </source>
</evidence>
<dbReference type="AlphaFoldDB" id="A0A9N9EZU8"/>
<sequence length="186" mass="20335">MSSFSTTVWLAITGLVFVVGYKIGKTSLSTLPQRKSRQKKKNEDNNNGSDSEIIPFNQPDDQQINSDNFGYFKLVLLIRNDLNMTKGKVAAQCSHATLACYKSLQASNSKMLKAWERSGQMKIALKINDETELLELQAIALSLGLCAEHITDAGHTQVIPGTTTVLGIGPGPVDIINQVTGHLKLY</sequence>
<evidence type="ECO:0000256" key="1">
    <source>
        <dbReference type="ARBA" id="ARBA00013260"/>
    </source>
</evidence>
<comment type="similarity">
    <text evidence="3">Belongs to the PTH2 family.</text>
</comment>
<dbReference type="InterPro" id="IPR023476">
    <property type="entry name" value="Pep_tRNA_hydro_II_dom_sf"/>
</dbReference>
<dbReference type="NCBIfam" id="NF003314">
    <property type="entry name" value="PRK04322.1"/>
    <property type="match status" value="1"/>
</dbReference>
<dbReference type="PANTHER" id="PTHR12649:SF11">
    <property type="entry name" value="PEPTIDYL-TRNA HYDROLASE 2, MITOCHONDRIAL"/>
    <property type="match status" value="1"/>
</dbReference>
<dbReference type="NCBIfam" id="TIGR00283">
    <property type="entry name" value="arch_pth2"/>
    <property type="match status" value="1"/>
</dbReference>
<evidence type="ECO:0000256" key="6">
    <source>
        <dbReference type="SAM" id="Phobius"/>
    </source>
</evidence>
<evidence type="ECO:0000313" key="7">
    <source>
        <dbReference type="EMBL" id="CAG8500750.1"/>
    </source>
</evidence>
<dbReference type="Proteomes" id="UP000789831">
    <property type="component" value="Unassembled WGS sequence"/>
</dbReference>
<reference evidence="7" key="1">
    <citation type="submission" date="2021-06" db="EMBL/GenBank/DDBJ databases">
        <authorList>
            <person name="Kallberg Y."/>
            <person name="Tangrot J."/>
            <person name="Rosling A."/>
        </authorList>
    </citation>
    <scope>NUCLEOTIDE SEQUENCE</scope>
    <source>
        <strain evidence="7">MT106</strain>
    </source>
</reference>
<comment type="catalytic activity">
    <reaction evidence="4">
        <text>an N-acyl-L-alpha-aminoacyl-tRNA + H2O = an N-acyl-L-amino acid + a tRNA + H(+)</text>
        <dbReference type="Rhea" id="RHEA:54448"/>
        <dbReference type="Rhea" id="RHEA-COMP:10123"/>
        <dbReference type="Rhea" id="RHEA-COMP:13883"/>
        <dbReference type="ChEBI" id="CHEBI:15377"/>
        <dbReference type="ChEBI" id="CHEBI:15378"/>
        <dbReference type="ChEBI" id="CHEBI:59874"/>
        <dbReference type="ChEBI" id="CHEBI:78442"/>
        <dbReference type="ChEBI" id="CHEBI:138191"/>
        <dbReference type="EC" id="3.1.1.29"/>
    </reaction>
</comment>
<dbReference type="OrthoDB" id="1733656at2759"/>
<dbReference type="GO" id="GO:0004045">
    <property type="term" value="F:peptidyl-tRNA hydrolase activity"/>
    <property type="evidence" value="ECO:0007669"/>
    <property type="project" value="UniProtKB-EC"/>
</dbReference>
<gene>
    <name evidence="7" type="ORF">AGERDE_LOCUS4234</name>
</gene>
<dbReference type="FunFam" id="3.40.1490.10:FF:000001">
    <property type="entry name" value="Peptidyl-tRNA hydrolase 2"/>
    <property type="match status" value="1"/>
</dbReference>
<accession>A0A9N9EZU8</accession>
<keyword evidence="6" id="KW-0812">Transmembrane</keyword>
<dbReference type="PANTHER" id="PTHR12649">
    <property type="entry name" value="PEPTIDYL-TRNA HYDROLASE 2"/>
    <property type="match status" value="1"/>
</dbReference>
<feature type="region of interest" description="Disordered" evidence="5">
    <location>
        <begin position="32"/>
        <end position="61"/>
    </location>
</feature>
<protein>
    <recommendedName>
        <fullName evidence="1">peptidyl-tRNA hydrolase</fullName>
        <ecNumber evidence="1">3.1.1.29</ecNumber>
    </recommendedName>
</protein>